<organism evidence="8 9">
    <name type="scientific">Chitiniphilus purpureus</name>
    <dbReference type="NCBI Taxonomy" id="2981137"/>
    <lineage>
        <taxon>Bacteria</taxon>
        <taxon>Pseudomonadati</taxon>
        <taxon>Pseudomonadota</taxon>
        <taxon>Betaproteobacteria</taxon>
        <taxon>Neisseriales</taxon>
        <taxon>Chitinibacteraceae</taxon>
        <taxon>Chitiniphilus</taxon>
    </lineage>
</organism>
<feature type="transmembrane region" description="Helical" evidence="6">
    <location>
        <begin position="155"/>
        <end position="174"/>
    </location>
</feature>
<dbReference type="InterPro" id="IPR051258">
    <property type="entry name" value="Diverse_Substrate_Transporter"/>
</dbReference>
<feature type="transmembrane region" description="Helical" evidence="6">
    <location>
        <begin position="247"/>
        <end position="266"/>
    </location>
</feature>
<dbReference type="InterPro" id="IPR037185">
    <property type="entry name" value="EmrE-like"/>
</dbReference>
<dbReference type="InterPro" id="IPR000620">
    <property type="entry name" value="EamA_dom"/>
</dbReference>
<feature type="transmembrane region" description="Helical" evidence="6">
    <location>
        <begin position="272"/>
        <end position="290"/>
    </location>
</feature>
<evidence type="ECO:0000313" key="8">
    <source>
        <dbReference type="EMBL" id="UXY16117.1"/>
    </source>
</evidence>
<feature type="domain" description="EamA" evidence="7">
    <location>
        <begin position="12"/>
        <end position="141"/>
    </location>
</feature>
<feature type="transmembrane region" description="Helical" evidence="6">
    <location>
        <begin position="12"/>
        <end position="31"/>
    </location>
</feature>
<proteinExistence type="predicted"/>
<evidence type="ECO:0000256" key="3">
    <source>
        <dbReference type="ARBA" id="ARBA00022692"/>
    </source>
</evidence>
<dbReference type="Proteomes" id="UP001061302">
    <property type="component" value="Chromosome"/>
</dbReference>
<protein>
    <submittedName>
        <fullName evidence="8">DMT family transporter</fullName>
    </submittedName>
</protein>
<reference evidence="8" key="1">
    <citation type="submission" date="2022-10" db="EMBL/GenBank/DDBJ databases">
        <title>Chitiniphilus purpureus sp. nov., a novel chitin-degrading bacterium isolated from crawfish pond sediment.</title>
        <authorList>
            <person name="Li K."/>
        </authorList>
    </citation>
    <scope>NUCLEOTIDE SEQUENCE</scope>
    <source>
        <strain evidence="8">CD1</strain>
    </source>
</reference>
<dbReference type="EMBL" id="CP106753">
    <property type="protein sequence ID" value="UXY16117.1"/>
    <property type="molecule type" value="Genomic_DNA"/>
</dbReference>
<keyword evidence="4 6" id="KW-1133">Transmembrane helix</keyword>
<keyword evidence="9" id="KW-1185">Reference proteome</keyword>
<evidence type="ECO:0000259" key="7">
    <source>
        <dbReference type="Pfam" id="PF00892"/>
    </source>
</evidence>
<dbReference type="SUPFAM" id="SSF103481">
    <property type="entry name" value="Multidrug resistance efflux transporter EmrE"/>
    <property type="match status" value="2"/>
</dbReference>
<dbReference type="Pfam" id="PF00892">
    <property type="entry name" value="EamA"/>
    <property type="match status" value="2"/>
</dbReference>
<evidence type="ECO:0000256" key="4">
    <source>
        <dbReference type="ARBA" id="ARBA00022989"/>
    </source>
</evidence>
<evidence type="ECO:0000313" key="9">
    <source>
        <dbReference type="Proteomes" id="UP001061302"/>
    </source>
</evidence>
<comment type="subcellular location">
    <subcellularLocation>
        <location evidence="1">Cell membrane</location>
        <topology evidence="1">Multi-pass membrane protein</topology>
    </subcellularLocation>
</comment>
<keyword evidence="2" id="KW-1003">Cell membrane</keyword>
<accession>A0ABY6DP50</accession>
<feature type="transmembrane region" description="Helical" evidence="6">
    <location>
        <begin position="181"/>
        <end position="203"/>
    </location>
</feature>
<dbReference type="PANTHER" id="PTHR42920">
    <property type="entry name" value="OS03G0707200 PROTEIN-RELATED"/>
    <property type="match status" value="1"/>
</dbReference>
<keyword evidence="5 6" id="KW-0472">Membrane</keyword>
<evidence type="ECO:0000256" key="6">
    <source>
        <dbReference type="SAM" id="Phobius"/>
    </source>
</evidence>
<gene>
    <name evidence="8" type="ORF">N8I74_03620</name>
</gene>
<feature type="transmembrane region" description="Helical" evidence="6">
    <location>
        <begin position="126"/>
        <end position="143"/>
    </location>
</feature>
<name>A0ABY6DP50_9NEIS</name>
<feature type="transmembrane region" description="Helical" evidence="6">
    <location>
        <begin position="37"/>
        <end position="59"/>
    </location>
</feature>
<feature type="transmembrane region" description="Helical" evidence="6">
    <location>
        <begin position="100"/>
        <end position="119"/>
    </location>
</feature>
<evidence type="ECO:0000256" key="1">
    <source>
        <dbReference type="ARBA" id="ARBA00004651"/>
    </source>
</evidence>
<feature type="transmembrane region" description="Helical" evidence="6">
    <location>
        <begin position="215"/>
        <end position="235"/>
    </location>
</feature>
<keyword evidence="3 6" id="KW-0812">Transmembrane</keyword>
<feature type="domain" description="EamA" evidence="7">
    <location>
        <begin position="152"/>
        <end position="287"/>
    </location>
</feature>
<sequence>MRALPYPAPFWIADVMLLSVAVVWGTSYAVAKGVLAYYPVLGFIAIRFGLTFVLLLPALRGLAGTQGRSALRAGVPLGLLLLAIFACETLGIALTHAANAAFLISLCVVFTPFIEWALLRRRPTGSALIAAGVALAGAWLLAADLSGGMNVGDGLMLAAALLRALLVCVTARLTANHPVPVLALTAVQAGVVGAGSLIAGWLLPGSLPALPAVAGFWYGTLYLVLFCTLFAFFAQNYGLRHSSPSRVALLMGCEPAFGALFANYWLGERLSSAAWLGGALMVAAAIWAALPRDRSRGQAARDR</sequence>
<evidence type="ECO:0000256" key="5">
    <source>
        <dbReference type="ARBA" id="ARBA00023136"/>
    </source>
</evidence>
<feature type="transmembrane region" description="Helical" evidence="6">
    <location>
        <begin position="71"/>
        <end position="94"/>
    </location>
</feature>
<dbReference type="RefSeq" id="WP_263125557.1">
    <property type="nucleotide sequence ID" value="NZ_CP106753.1"/>
</dbReference>
<dbReference type="PANTHER" id="PTHR42920:SF5">
    <property type="entry name" value="EAMA DOMAIN-CONTAINING PROTEIN"/>
    <property type="match status" value="1"/>
</dbReference>
<evidence type="ECO:0000256" key="2">
    <source>
        <dbReference type="ARBA" id="ARBA00022475"/>
    </source>
</evidence>